<name>A0ACC0TTZ8_9AGAM</name>
<accession>A0ACC0TTZ8</accession>
<dbReference type="EMBL" id="JAGFNK010000622">
    <property type="protein sequence ID" value="KAI9446928.1"/>
    <property type="molecule type" value="Genomic_DNA"/>
</dbReference>
<evidence type="ECO:0000313" key="1">
    <source>
        <dbReference type="EMBL" id="KAI9446928.1"/>
    </source>
</evidence>
<keyword evidence="2" id="KW-1185">Reference proteome</keyword>
<comment type="caution">
    <text evidence="1">The sequence shown here is derived from an EMBL/GenBank/DDBJ whole genome shotgun (WGS) entry which is preliminary data.</text>
</comment>
<gene>
    <name evidence="1" type="ORF">F5148DRAFT_746880</name>
</gene>
<reference evidence="1" key="1">
    <citation type="submission" date="2021-03" db="EMBL/GenBank/DDBJ databases">
        <title>Evolutionary priming and transition to the ectomycorrhizal habit in an iconic lineage of mushroom-forming fungi: is preadaptation a requirement?</title>
        <authorList>
            <consortium name="DOE Joint Genome Institute"/>
            <person name="Looney B.P."/>
            <person name="Miyauchi S."/>
            <person name="Morin E."/>
            <person name="Drula E."/>
            <person name="Courty P.E."/>
            <person name="Chicoki N."/>
            <person name="Fauchery L."/>
            <person name="Kohler A."/>
            <person name="Kuo A."/>
            <person name="LaButti K."/>
            <person name="Pangilinan J."/>
            <person name="Lipzen A."/>
            <person name="Riley R."/>
            <person name="Andreopoulos W."/>
            <person name="He G."/>
            <person name="Johnson J."/>
            <person name="Barry K.W."/>
            <person name="Grigoriev I.V."/>
            <person name="Nagy L."/>
            <person name="Hibbett D."/>
            <person name="Henrissat B."/>
            <person name="Matheny P.B."/>
            <person name="Labbe J."/>
            <person name="Martin A.F."/>
        </authorList>
    </citation>
    <scope>NUCLEOTIDE SEQUENCE</scope>
    <source>
        <strain evidence="1">BPL698</strain>
    </source>
</reference>
<protein>
    <submittedName>
        <fullName evidence="1">Uncharacterized protein</fullName>
    </submittedName>
</protein>
<organism evidence="1 2">
    <name type="scientific">Russula earlei</name>
    <dbReference type="NCBI Taxonomy" id="71964"/>
    <lineage>
        <taxon>Eukaryota</taxon>
        <taxon>Fungi</taxon>
        <taxon>Dikarya</taxon>
        <taxon>Basidiomycota</taxon>
        <taxon>Agaricomycotina</taxon>
        <taxon>Agaricomycetes</taxon>
        <taxon>Russulales</taxon>
        <taxon>Russulaceae</taxon>
        <taxon>Russula</taxon>
    </lineage>
</organism>
<proteinExistence type="predicted"/>
<sequence length="205" mass="22681">MYAHKFFFTPRVIAFFVQRPVAAPIHRVNQDQYNWPRCVVQRQGNLIPGRVTQLRSSPGVVVPLFALLKGQRALKPRRGKSSPPICIHPTLSFSRPVGSGIRRESGTWEKPPKHGVHSRKTRGGCSGTNWGLQNLGKTVHRSVCLRPGNEDSGPGPNCLSSTSAWTFPIVHPHPFGFLTLVLQTLGHVHRATTPWPTSRVLTPAV</sequence>
<dbReference type="Proteomes" id="UP001207468">
    <property type="component" value="Unassembled WGS sequence"/>
</dbReference>
<evidence type="ECO:0000313" key="2">
    <source>
        <dbReference type="Proteomes" id="UP001207468"/>
    </source>
</evidence>